<evidence type="ECO:0000313" key="2">
    <source>
        <dbReference type="EMBL" id="KOF81472.1"/>
    </source>
</evidence>
<evidence type="ECO:0000256" key="1">
    <source>
        <dbReference type="SAM" id="Phobius"/>
    </source>
</evidence>
<accession>A0A0L8GX22</accession>
<feature type="transmembrane region" description="Helical" evidence="1">
    <location>
        <begin position="12"/>
        <end position="33"/>
    </location>
</feature>
<keyword evidence="1" id="KW-0472">Membrane</keyword>
<reference evidence="2" key="1">
    <citation type="submission" date="2015-07" db="EMBL/GenBank/DDBJ databases">
        <title>MeaNS - Measles Nucleotide Surveillance Program.</title>
        <authorList>
            <person name="Tran T."/>
            <person name="Druce J."/>
        </authorList>
    </citation>
    <scope>NUCLEOTIDE SEQUENCE</scope>
    <source>
        <strain evidence="2">UCB-OBI-ISO-001</strain>
        <tissue evidence="2">Gonad</tissue>
    </source>
</reference>
<protein>
    <submittedName>
        <fullName evidence="2">Uncharacterized protein</fullName>
    </submittedName>
</protein>
<gene>
    <name evidence="2" type="ORF">OCBIM_22026467mg</name>
</gene>
<dbReference type="EMBL" id="KQ420053">
    <property type="protein sequence ID" value="KOF81472.1"/>
    <property type="molecule type" value="Genomic_DNA"/>
</dbReference>
<dbReference type="AlphaFoldDB" id="A0A0L8GX22"/>
<keyword evidence="1" id="KW-1133">Transmembrane helix</keyword>
<proteinExistence type="predicted"/>
<keyword evidence="1" id="KW-0812">Transmembrane</keyword>
<name>A0A0L8GX22_OCTBM</name>
<organism evidence="2">
    <name type="scientific">Octopus bimaculoides</name>
    <name type="common">California two-spotted octopus</name>
    <dbReference type="NCBI Taxonomy" id="37653"/>
    <lineage>
        <taxon>Eukaryota</taxon>
        <taxon>Metazoa</taxon>
        <taxon>Spiralia</taxon>
        <taxon>Lophotrochozoa</taxon>
        <taxon>Mollusca</taxon>
        <taxon>Cephalopoda</taxon>
        <taxon>Coleoidea</taxon>
        <taxon>Octopodiformes</taxon>
        <taxon>Octopoda</taxon>
        <taxon>Incirrata</taxon>
        <taxon>Octopodidae</taxon>
        <taxon>Octopus</taxon>
    </lineage>
</organism>
<sequence>MGNGDGLFCLRYSLCIFCVFCMPGTIQIILAYIEIYMFHNKHVLIYTYIKYAFKCLECMCTAVHTQSYTEIHIDFKKCGFIDRNNDYKH</sequence>